<accession>A0A7G8BES5</accession>
<dbReference type="KEGG" id="adin:H7849_18320"/>
<keyword evidence="2" id="KW-1185">Reference proteome</keyword>
<reference evidence="1 2" key="1">
    <citation type="submission" date="2020-08" db="EMBL/GenBank/DDBJ databases">
        <title>Edaphobacter telluris sp. nov. and Acidobacterium dinghuensis sp. nov., two acidobacteria isolated from forest soil.</title>
        <authorList>
            <person name="Fu J."/>
            <person name="Qiu L."/>
        </authorList>
    </citation>
    <scope>NUCLEOTIDE SEQUENCE [LARGE SCALE GENOMIC DNA]</scope>
    <source>
        <strain evidence="1">4Y35</strain>
    </source>
</reference>
<proteinExistence type="predicted"/>
<organism evidence="1 2">
    <name type="scientific">Alloacidobacterium dinghuense</name>
    <dbReference type="NCBI Taxonomy" id="2763107"/>
    <lineage>
        <taxon>Bacteria</taxon>
        <taxon>Pseudomonadati</taxon>
        <taxon>Acidobacteriota</taxon>
        <taxon>Terriglobia</taxon>
        <taxon>Terriglobales</taxon>
        <taxon>Acidobacteriaceae</taxon>
        <taxon>Alloacidobacterium</taxon>
    </lineage>
</organism>
<protein>
    <submittedName>
        <fullName evidence="1">Uncharacterized protein</fullName>
    </submittedName>
</protein>
<evidence type="ECO:0000313" key="1">
    <source>
        <dbReference type="EMBL" id="QNI31045.1"/>
    </source>
</evidence>
<gene>
    <name evidence="1" type="ORF">H7849_18320</name>
</gene>
<dbReference type="RefSeq" id="WP_186741366.1">
    <property type="nucleotide sequence ID" value="NZ_CP060394.1"/>
</dbReference>
<name>A0A7G8BES5_9BACT</name>
<evidence type="ECO:0000313" key="2">
    <source>
        <dbReference type="Proteomes" id="UP000515312"/>
    </source>
</evidence>
<sequence>MKLRNRLTAFVVAPALIFIAAYVGCRRSETPAAGAPPDAAAQAREQAKQQAQAAAKKIDAAREELEQIPPPAKSHYMAIHTTESWNNPFLIVGGQNVTLRVISPDQTGSPALPSAMLKPAKARRQELELRLGDLPDALGALPSQDWPYGRVIAVEEDPAETRANRLQVRRNVETTMGVLNNLGVVVYEWPTTGTAR</sequence>
<dbReference type="AlphaFoldDB" id="A0A7G8BES5"/>
<dbReference type="EMBL" id="CP060394">
    <property type="protein sequence ID" value="QNI31045.1"/>
    <property type="molecule type" value="Genomic_DNA"/>
</dbReference>
<dbReference type="Proteomes" id="UP000515312">
    <property type="component" value="Chromosome"/>
</dbReference>